<keyword evidence="5" id="KW-1133">Transmembrane helix</keyword>
<dbReference type="EMBL" id="CP036526">
    <property type="protein sequence ID" value="QDT08443.1"/>
    <property type="molecule type" value="Genomic_DNA"/>
</dbReference>
<protein>
    <submittedName>
        <fullName evidence="6">Lipoprotein NlpI</fullName>
    </submittedName>
</protein>
<dbReference type="SUPFAM" id="SSF48452">
    <property type="entry name" value="TPR-like"/>
    <property type="match status" value="1"/>
</dbReference>
<dbReference type="PANTHER" id="PTHR45586">
    <property type="entry name" value="TPR REPEAT-CONTAINING PROTEIN PA4667"/>
    <property type="match status" value="1"/>
</dbReference>
<dbReference type="Proteomes" id="UP000319817">
    <property type="component" value="Chromosome"/>
</dbReference>
<evidence type="ECO:0000256" key="4">
    <source>
        <dbReference type="SAM" id="MobiDB-lite"/>
    </source>
</evidence>
<dbReference type="Gene3D" id="3.40.50.1110">
    <property type="entry name" value="SGNH hydrolase"/>
    <property type="match status" value="1"/>
</dbReference>
<feature type="repeat" description="TPR" evidence="3">
    <location>
        <begin position="660"/>
        <end position="693"/>
    </location>
</feature>
<dbReference type="GO" id="GO:0016788">
    <property type="term" value="F:hydrolase activity, acting on ester bonds"/>
    <property type="evidence" value="ECO:0007669"/>
    <property type="project" value="UniProtKB-ARBA"/>
</dbReference>
<dbReference type="AlphaFoldDB" id="A0A517NMX9"/>
<keyword evidence="5" id="KW-0812">Transmembrane</keyword>
<organism evidence="6 7">
    <name type="scientific">Stieleria marina</name>
    <dbReference type="NCBI Taxonomy" id="1930275"/>
    <lineage>
        <taxon>Bacteria</taxon>
        <taxon>Pseudomonadati</taxon>
        <taxon>Planctomycetota</taxon>
        <taxon>Planctomycetia</taxon>
        <taxon>Pirellulales</taxon>
        <taxon>Pirellulaceae</taxon>
        <taxon>Stieleria</taxon>
    </lineage>
</organism>
<dbReference type="SUPFAM" id="SSF52266">
    <property type="entry name" value="SGNH hydrolase"/>
    <property type="match status" value="1"/>
</dbReference>
<dbReference type="InterPro" id="IPR011990">
    <property type="entry name" value="TPR-like_helical_dom_sf"/>
</dbReference>
<gene>
    <name evidence="6" type="ORF">K239x_03820</name>
</gene>
<feature type="repeat" description="TPR" evidence="3">
    <location>
        <begin position="592"/>
        <end position="625"/>
    </location>
</feature>
<accession>A0A517NMX9</accession>
<feature type="region of interest" description="Disordered" evidence="4">
    <location>
        <begin position="216"/>
        <end position="236"/>
    </location>
</feature>
<evidence type="ECO:0000256" key="5">
    <source>
        <dbReference type="SAM" id="Phobius"/>
    </source>
</evidence>
<reference evidence="6 7" key="1">
    <citation type="submission" date="2019-02" db="EMBL/GenBank/DDBJ databases">
        <title>Deep-cultivation of Planctomycetes and their phenomic and genomic characterization uncovers novel biology.</title>
        <authorList>
            <person name="Wiegand S."/>
            <person name="Jogler M."/>
            <person name="Boedeker C."/>
            <person name="Pinto D."/>
            <person name="Vollmers J."/>
            <person name="Rivas-Marin E."/>
            <person name="Kohn T."/>
            <person name="Peeters S.H."/>
            <person name="Heuer A."/>
            <person name="Rast P."/>
            <person name="Oberbeckmann S."/>
            <person name="Bunk B."/>
            <person name="Jeske O."/>
            <person name="Meyerdierks A."/>
            <person name="Storesund J.E."/>
            <person name="Kallscheuer N."/>
            <person name="Luecker S."/>
            <person name="Lage O.M."/>
            <person name="Pohl T."/>
            <person name="Merkel B.J."/>
            <person name="Hornburger P."/>
            <person name="Mueller R.-W."/>
            <person name="Bruemmer F."/>
            <person name="Labrenz M."/>
            <person name="Spormann A.M."/>
            <person name="Op den Camp H."/>
            <person name="Overmann J."/>
            <person name="Amann R."/>
            <person name="Jetten M.S.M."/>
            <person name="Mascher T."/>
            <person name="Medema M.H."/>
            <person name="Devos D.P."/>
            <person name="Kaster A.-K."/>
            <person name="Ovreas L."/>
            <person name="Rohde M."/>
            <person name="Galperin M.Y."/>
            <person name="Jogler C."/>
        </authorList>
    </citation>
    <scope>NUCLEOTIDE SEQUENCE [LARGE SCALE GENOMIC DNA]</scope>
    <source>
        <strain evidence="6 7">K23_9</strain>
    </source>
</reference>
<keyword evidence="2 3" id="KW-0802">TPR repeat</keyword>
<dbReference type="PROSITE" id="PS50005">
    <property type="entry name" value="TPR"/>
    <property type="match status" value="3"/>
</dbReference>
<dbReference type="RefSeq" id="WP_145415986.1">
    <property type="nucleotide sequence ID" value="NZ_CP036526.1"/>
</dbReference>
<keyword evidence="6" id="KW-0449">Lipoprotein</keyword>
<dbReference type="PANTHER" id="PTHR45586:SF1">
    <property type="entry name" value="LIPOPOLYSACCHARIDE ASSEMBLY PROTEIN B"/>
    <property type="match status" value="1"/>
</dbReference>
<dbReference type="InterPro" id="IPR051012">
    <property type="entry name" value="CellSynth/LPSAsmb/PSIAsmb"/>
</dbReference>
<feature type="transmembrane region" description="Helical" evidence="5">
    <location>
        <begin position="20"/>
        <end position="42"/>
    </location>
</feature>
<feature type="compositionally biased region" description="Polar residues" evidence="4">
    <location>
        <begin position="219"/>
        <end position="235"/>
    </location>
</feature>
<keyword evidence="7" id="KW-1185">Reference proteome</keyword>
<dbReference type="Gene3D" id="1.25.40.10">
    <property type="entry name" value="Tetratricopeptide repeat domain"/>
    <property type="match status" value="1"/>
</dbReference>
<name>A0A517NMX9_9BACT</name>
<evidence type="ECO:0000256" key="3">
    <source>
        <dbReference type="PROSITE-ProRule" id="PRU00339"/>
    </source>
</evidence>
<keyword evidence="5" id="KW-0472">Membrane</keyword>
<sequence length="710" mass="79044">MSESSQLSRPIGISLRKKLFFATLVTFVFFGLVEGLLVLAGVGESTKTSDPFVGFSNQYPLFVPDKSTDPETHVHTASGKLVWFNDQQFARKKPKGVRRIFCVGGSTTFGRPYDDTTSFCGWLREFLPVVDSDTQWEVINAGGVSYASYRVAAVIDELSQYDPDLFIVYSGQNEFLERRTYEDLFKQSSTQRNVTAALGRTRTLSVLKQLVRPVGDEATTPTARPVDTSSAQKQPPITLPGEVDEMLNHTVGPADYHRDAKWHADVLRHYQSNLKRMSAIAKNANAKILFVVPASNEKDCSPFKSELAPDLNDGDQRRFADLLQAASSPNVPDSEKLSRFKATKEIDNQYADVDFQIGQIHFTAESFDEARTAFQAALDGDVCPLRSTSDFQAALRQLSQQQDLMLVDFDAQLRQLCQTEYGHSILGKEYFLDHVHPTIQVHQKLSLWIVECLQQHKWLAQVPVPESEVQRINTAVLAKVDPVAQGVALRNLAKVLHWAGKFSEAEPRARDALRLLPDDPESLLVLADCLHRTDQVNSAVATYDQLLGTAPMYTRAYLPYGELLFELQAYEKAEDIFSVAVLTLPDESSNHVRAQYFLGITYLQLNDFKQAAALLANVDRLFPDDPGTRLFLAQSQAGLGHTALAIQTYKSVLKLSPQDIDALNGLGLLLLNDKQLGEAKECFESALKIDPSNVPAKANLEIVTQLIDKQ</sequence>
<dbReference type="Pfam" id="PF14559">
    <property type="entry name" value="TPR_19"/>
    <property type="match status" value="2"/>
</dbReference>
<proteinExistence type="predicted"/>
<keyword evidence="1" id="KW-0677">Repeat</keyword>
<evidence type="ECO:0000313" key="6">
    <source>
        <dbReference type="EMBL" id="QDT08443.1"/>
    </source>
</evidence>
<feature type="repeat" description="TPR" evidence="3">
    <location>
        <begin position="554"/>
        <end position="587"/>
    </location>
</feature>
<dbReference type="SMART" id="SM00028">
    <property type="entry name" value="TPR"/>
    <property type="match status" value="5"/>
</dbReference>
<dbReference type="InterPro" id="IPR036514">
    <property type="entry name" value="SGNH_hydro_sf"/>
</dbReference>
<evidence type="ECO:0000256" key="1">
    <source>
        <dbReference type="ARBA" id="ARBA00022737"/>
    </source>
</evidence>
<evidence type="ECO:0000313" key="7">
    <source>
        <dbReference type="Proteomes" id="UP000319817"/>
    </source>
</evidence>
<evidence type="ECO:0000256" key="2">
    <source>
        <dbReference type="ARBA" id="ARBA00022803"/>
    </source>
</evidence>
<dbReference type="InterPro" id="IPR019734">
    <property type="entry name" value="TPR_rpt"/>
</dbReference>
<dbReference type="OrthoDB" id="228932at2"/>